<dbReference type="SUPFAM" id="SSF81593">
    <property type="entry name" value="Nucleotidyltransferase substrate binding subunit/domain"/>
    <property type="match status" value="1"/>
</dbReference>
<dbReference type="EMBL" id="CAADFL010000341">
    <property type="protein sequence ID" value="VFK14829.1"/>
    <property type="molecule type" value="Genomic_DNA"/>
</dbReference>
<dbReference type="AlphaFoldDB" id="A0A450WCN4"/>
<sequence>MNPNTDHLERCIRTLASSLEMLQRSDPGSIEYEIYRNATVKGFELALETAGKLLRKALKPYFASSRAVDRLSFKDLFRHAAKHDLMSVEAVERWFIYRDNRNTTAHDYGEGFAEETLGLLPQFIFDARQLRESMDRAET</sequence>
<dbReference type="InterPro" id="IPR010235">
    <property type="entry name" value="HepT"/>
</dbReference>
<dbReference type="GO" id="GO:0016740">
    <property type="term" value="F:transferase activity"/>
    <property type="evidence" value="ECO:0007669"/>
    <property type="project" value="UniProtKB-KW"/>
</dbReference>
<proteinExistence type="predicted"/>
<dbReference type="Pfam" id="PF08780">
    <property type="entry name" value="NTase_sub_bind"/>
    <property type="match status" value="1"/>
</dbReference>
<evidence type="ECO:0000313" key="3">
    <source>
        <dbReference type="EMBL" id="VFK14829.1"/>
    </source>
</evidence>
<gene>
    <name evidence="2" type="ORF">BECKFM1743A_GA0114220_102408</name>
    <name evidence="3" type="ORF">BECKFM1743B_GA0114221_103416</name>
    <name evidence="1" type="ORF">BECKFM1743C_GA0114222_102322</name>
</gene>
<reference evidence="3" key="1">
    <citation type="submission" date="2019-02" db="EMBL/GenBank/DDBJ databases">
        <authorList>
            <person name="Gruber-Vodicka R. H."/>
            <person name="Seah K. B. B."/>
        </authorList>
    </citation>
    <scope>NUCLEOTIDE SEQUENCE</scope>
    <source>
        <strain evidence="2">BECK_BZ163</strain>
        <strain evidence="3">BECK_BZ164</strain>
        <strain evidence="1">BECK_BZ165</strain>
    </source>
</reference>
<dbReference type="Gene3D" id="1.20.120.330">
    <property type="entry name" value="Nucleotidyltransferases domain 2"/>
    <property type="match status" value="1"/>
</dbReference>
<keyword evidence="3" id="KW-0808">Transferase</keyword>
<evidence type="ECO:0000313" key="2">
    <source>
        <dbReference type="EMBL" id="VFJ59573.1"/>
    </source>
</evidence>
<organism evidence="3">
    <name type="scientific">Candidatus Kentrum sp. FM</name>
    <dbReference type="NCBI Taxonomy" id="2126340"/>
    <lineage>
        <taxon>Bacteria</taxon>
        <taxon>Pseudomonadati</taxon>
        <taxon>Pseudomonadota</taxon>
        <taxon>Gammaproteobacteria</taxon>
        <taxon>Candidatus Kentrum</taxon>
    </lineage>
</organism>
<name>A0A450WCN4_9GAMM</name>
<dbReference type="EMBL" id="CAADFA010000232">
    <property type="protein sequence ID" value="VFJ58681.1"/>
    <property type="molecule type" value="Genomic_DNA"/>
</dbReference>
<protein>
    <submittedName>
        <fullName evidence="3">Nucleotidyltransferase substrate binding protein like</fullName>
    </submittedName>
</protein>
<evidence type="ECO:0000313" key="1">
    <source>
        <dbReference type="EMBL" id="VFJ58681.1"/>
    </source>
</evidence>
<dbReference type="EMBL" id="CAADEZ010000240">
    <property type="protein sequence ID" value="VFJ59573.1"/>
    <property type="molecule type" value="Genomic_DNA"/>
</dbReference>
<accession>A0A450WCN4</accession>